<dbReference type="InterPro" id="IPR022657">
    <property type="entry name" value="De-COase2_CS"/>
</dbReference>
<evidence type="ECO:0000313" key="4">
    <source>
        <dbReference type="EMBL" id="MBO4209952.1"/>
    </source>
</evidence>
<dbReference type="InterPro" id="IPR029066">
    <property type="entry name" value="PLP-binding_barrel"/>
</dbReference>
<dbReference type="InterPro" id="IPR002433">
    <property type="entry name" value="Orn_de-COase"/>
</dbReference>
<dbReference type="PRINTS" id="PR01182">
    <property type="entry name" value="ORNDCRBXLASE"/>
</dbReference>
<dbReference type="EMBL" id="WVUH01000378">
    <property type="protein sequence ID" value="MBO4209952.1"/>
    <property type="molecule type" value="Genomic_DNA"/>
</dbReference>
<evidence type="ECO:0000256" key="1">
    <source>
        <dbReference type="ARBA" id="ARBA00001933"/>
    </source>
</evidence>
<comment type="cofactor">
    <cofactor evidence="1">
        <name>pyridoxal 5'-phosphate</name>
        <dbReference type="ChEBI" id="CHEBI:597326"/>
    </cofactor>
</comment>
<dbReference type="PROSITE" id="PS00879">
    <property type="entry name" value="ODR_DC_2_2"/>
    <property type="match status" value="1"/>
</dbReference>
<dbReference type="Pfam" id="PF02784">
    <property type="entry name" value="Orn_Arg_deC_N"/>
    <property type="match status" value="1"/>
</dbReference>
<dbReference type="Gene3D" id="2.40.37.10">
    <property type="entry name" value="Lyase, Ornithine Decarboxylase, Chain A, domain 1"/>
    <property type="match status" value="1"/>
</dbReference>
<gene>
    <name evidence="4" type="ORF">GSF22_28755</name>
</gene>
<dbReference type="InterPro" id="IPR009006">
    <property type="entry name" value="Ala_racemase/Decarboxylase_C"/>
</dbReference>
<dbReference type="SUPFAM" id="SSF50621">
    <property type="entry name" value="Alanine racemase C-terminal domain-like"/>
    <property type="match status" value="1"/>
</dbReference>
<proteinExistence type="predicted"/>
<feature type="domain" description="Orn/DAP/Arg decarboxylase 2 N-terminal" evidence="3">
    <location>
        <begin position="49"/>
        <end position="286"/>
    </location>
</feature>
<accession>A0ABS3VZK7</accession>
<dbReference type="PANTHER" id="PTHR43727:SF2">
    <property type="entry name" value="GROUP IV DECARBOXYLASE"/>
    <property type="match status" value="1"/>
</dbReference>
<dbReference type="Proteomes" id="UP000823521">
    <property type="component" value="Unassembled WGS sequence"/>
</dbReference>
<dbReference type="PANTHER" id="PTHR43727">
    <property type="entry name" value="DIAMINOPIMELATE DECARBOXYLASE"/>
    <property type="match status" value="1"/>
</dbReference>
<dbReference type="InterPro" id="IPR000183">
    <property type="entry name" value="Orn/DAP/Arg_de-COase"/>
</dbReference>
<dbReference type="SUPFAM" id="SSF51419">
    <property type="entry name" value="PLP-binding barrel"/>
    <property type="match status" value="1"/>
</dbReference>
<evidence type="ECO:0000256" key="2">
    <source>
        <dbReference type="ARBA" id="ARBA00022898"/>
    </source>
</evidence>
<keyword evidence="2" id="KW-0663">Pyridoxal phosphate</keyword>
<reference evidence="4 5" key="1">
    <citation type="submission" date="2019-12" db="EMBL/GenBank/DDBJ databases">
        <title>Whole genome sequencing of endophytic Actinobacterium Micromonospora sp. MPMI6T.</title>
        <authorList>
            <person name="Evv R."/>
            <person name="Podile A.R."/>
        </authorList>
    </citation>
    <scope>NUCLEOTIDE SEQUENCE [LARGE SCALE GENOMIC DNA]</scope>
    <source>
        <strain evidence="4 5">MPMI6</strain>
    </source>
</reference>
<protein>
    <submittedName>
        <fullName evidence="4">Type III PLP-dependent enzyme</fullName>
    </submittedName>
</protein>
<dbReference type="Gene3D" id="3.20.20.10">
    <property type="entry name" value="Alanine racemase"/>
    <property type="match status" value="1"/>
</dbReference>
<evidence type="ECO:0000313" key="5">
    <source>
        <dbReference type="Proteomes" id="UP000823521"/>
    </source>
</evidence>
<dbReference type="InterPro" id="IPR022644">
    <property type="entry name" value="De-COase2_N"/>
</dbReference>
<name>A0ABS3VZK7_MICEH</name>
<comment type="caution">
    <text evidence="4">The sequence shown here is derived from an EMBL/GenBank/DDBJ whole genome shotgun (WGS) entry which is preliminary data.</text>
</comment>
<sequence length="408" mass="42810">MQLPPSAAGRPCLRTDQLPPAVRAALRARAGGSEPVSGYLYDPAVAVERAGALRAALPDWARVCYAVKANSHPPLVSALGTQVDGFEVASAAEAALARRVRPDGLLVAAGPAKTEALLTALVSAGVDVVNVESPLELHRLQAVAARAGRRVDVALRVNPDVVTVTGALAMGGAATAFGVAEADVPAVLALAATLPDLRVVGFHVHAVGNNLDAAAHAGYVRWCLDWSARTAAAHRIELRTVDVGGGLGVPFDGGAGFDLDRFGALLAGLTPPAGCRTVLEPGRWLVTDAGWYAAEVVDVKHTHGTWFVVLRGGINHFALPVSWDIPHRFAVLPVDDWPHPYPRPQVDDAPVTVVGELCTSEDTLARDVTVSRVRAGDLVVFPMAGSYGWEFALPHFLGHPPADRWLLG</sequence>
<dbReference type="RefSeq" id="WP_307804416.1">
    <property type="nucleotide sequence ID" value="NZ_WVUH01000378.1"/>
</dbReference>
<evidence type="ECO:0000259" key="3">
    <source>
        <dbReference type="Pfam" id="PF02784"/>
    </source>
</evidence>
<keyword evidence="5" id="KW-1185">Reference proteome</keyword>
<dbReference type="PRINTS" id="PR01179">
    <property type="entry name" value="ODADCRBXLASE"/>
</dbReference>
<organism evidence="4 5">
    <name type="scientific">Micromonospora echinofusca</name>
    <dbReference type="NCBI Taxonomy" id="47858"/>
    <lineage>
        <taxon>Bacteria</taxon>
        <taxon>Bacillati</taxon>
        <taxon>Actinomycetota</taxon>
        <taxon>Actinomycetes</taxon>
        <taxon>Micromonosporales</taxon>
        <taxon>Micromonosporaceae</taxon>
        <taxon>Micromonospora</taxon>
    </lineage>
</organism>